<dbReference type="RefSeq" id="WP_132858360.1">
    <property type="nucleotide sequence ID" value="NZ_SMGR01000001.1"/>
</dbReference>
<dbReference type="EMBL" id="SMGR01000001">
    <property type="protein sequence ID" value="TCL08214.1"/>
    <property type="molecule type" value="Genomic_DNA"/>
</dbReference>
<dbReference type="AlphaFoldDB" id="A0A4R1NJ80"/>
<evidence type="ECO:0008006" key="3">
    <source>
        <dbReference type="Google" id="ProtNLM"/>
    </source>
</evidence>
<evidence type="ECO:0000313" key="2">
    <source>
        <dbReference type="Proteomes" id="UP000295673"/>
    </source>
</evidence>
<dbReference type="CDD" id="cd00761">
    <property type="entry name" value="Glyco_tranf_GTA_type"/>
    <property type="match status" value="1"/>
</dbReference>
<keyword evidence="2" id="KW-1185">Reference proteome</keyword>
<dbReference type="SUPFAM" id="SSF53448">
    <property type="entry name" value="Nucleotide-diphospho-sugar transferases"/>
    <property type="match status" value="1"/>
</dbReference>
<reference evidence="1 2" key="1">
    <citation type="submission" date="2019-03" db="EMBL/GenBank/DDBJ databases">
        <title>Genomic Encyclopedia of Archaeal and Bacterial Type Strains, Phase II (KMG-II): from individual species to whole genera.</title>
        <authorList>
            <person name="Goeker M."/>
        </authorList>
    </citation>
    <scope>NUCLEOTIDE SEQUENCE [LARGE SCALE GENOMIC DNA]</scope>
    <source>
        <strain evidence="1 2">DSM 26433</strain>
    </source>
</reference>
<dbReference type="InterPro" id="IPR029044">
    <property type="entry name" value="Nucleotide-diphossugar_trans"/>
</dbReference>
<dbReference type="Proteomes" id="UP000295673">
    <property type="component" value="Unassembled WGS sequence"/>
</dbReference>
<proteinExistence type="predicted"/>
<accession>A0A4R1NJ80</accession>
<name>A0A4R1NJ80_9RHOB</name>
<gene>
    <name evidence="1" type="ORF">BXY66_0247</name>
</gene>
<dbReference type="OrthoDB" id="5465469at2"/>
<protein>
    <recommendedName>
        <fullName evidence="3">Glycosyl transferase family 2</fullName>
    </recommendedName>
</protein>
<organism evidence="1 2">
    <name type="scientific">Shimia isoporae</name>
    <dbReference type="NCBI Taxonomy" id="647720"/>
    <lineage>
        <taxon>Bacteria</taxon>
        <taxon>Pseudomonadati</taxon>
        <taxon>Pseudomonadota</taxon>
        <taxon>Alphaproteobacteria</taxon>
        <taxon>Rhodobacterales</taxon>
        <taxon>Roseobacteraceae</taxon>
    </lineage>
</organism>
<evidence type="ECO:0000313" key="1">
    <source>
        <dbReference type="EMBL" id="TCL08214.1"/>
    </source>
</evidence>
<comment type="caution">
    <text evidence="1">The sequence shown here is derived from an EMBL/GenBank/DDBJ whole genome shotgun (WGS) entry which is preliminary data.</text>
</comment>
<sequence length="285" mass="32842">MAQTYIISLSSIPPRFGQLGATLESLLAQSVPAERVILYLSRQYQRFPQWDGELPEVPDGVEIRLVDEDYGPATKILPAVRDFAGGDVEILFCDDDQVYPKHLARQLLKERARRPNDVVSVSGMSTYPAMDGERRSIPRPQRLRLWRTTNLRWQFVRLWRRAKSRYFGVEYVQPTCRLTLRKGYADGLEGFMGVMVRPEFFPPEVFEIPEFAWSVDDVWLSGHLARSGHKIWITGGLFDPVLTPLRKPSHLDETALNQNVVGGWERDAANLETVRFFQRTYGIWD</sequence>